<dbReference type="PANTHER" id="PTHR30469">
    <property type="entry name" value="MULTIDRUG RESISTANCE PROTEIN MDTA"/>
    <property type="match status" value="1"/>
</dbReference>
<dbReference type="Gene3D" id="2.40.50.100">
    <property type="match status" value="1"/>
</dbReference>
<proteinExistence type="inferred from homology"/>
<dbReference type="NCBIfam" id="TIGR01730">
    <property type="entry name" value="RND_mfp"/>
    <property type="match status" value="1"/>
</dbReference>
<feature type="signal peptide" evidence="2">
    <location>
        <begin position="1"/>
        <end position="27"/>
    </location>
</feature>
<dbReference type="GO" id="GO:0015562">
    <property type="term" value="F:efflux transmembrane transporter activity"/>
    <property type="evidence" value="ECO:0007669"/>
    <property type="project" value="TreeGrafter"/>
</dbReference>
<dbReference type="Proteomes" id="UP000321224">
    <property type="component" value="Unassembled WGS sequence"/>
</dbReference>
<feature type="chain" id="PRO_5022768249" evidence="2">
    <location>
        <begin position="28"/>
        <end position="369"/>
    </location>
</feature>
<dbReference type="InterPro" id="IPR006143">
    <property type="entry name" value="RND_pump_MFP"/>
</dbReference>
<feature type="domain" description="Multidrug resistance protein MdtA-like barrel-sandwich hybrid" evidence="3">
    <location>
        <begin position="78"/>
        <end position="213"/>
    </location>
</feature>
<gene>
    <name evidence="5" type="primary">nolF</name>
    <name evidence="5" type="ORF">MVI01_60610</name>
    <name evidence="6" type="ORF">SAMN04488504_101969</name>
</gene>
<keyword evidence="7" id="KW-1185">Reference proteome</keyword>
<evidence type="ECO:0000313" key="5">
    <source>
        <dbReference type="EMBL" id="GEL74277.1"/>
    </source>
</evidence>
<name>A0A511HL24_9BACT</name>
<evidence type="ECO:0000313" key="7">
    <source>
        <dbReference type="Proteomes" id="UP000198717"/>
    </source>
</evidence>
<evidence type="ECO:0000313" key="8">
    <source>
        <dbReference type="Proteomes" id="UP000321224"/>
    </source>
</evidence>
<dbReference type="InterPro" id="IPR058792">
    <property type="entry name" value="Beta-barrel_RND_2"/>
</dbReference>
<dbReference type="AlphaFoldDB" id="A0A511HL24"/>
<dbReference type="SUPFAM" id="SSF111369">
    <property type="entry name" value="HlyD-like secretion proteins"/>
    <property type="match status" value="1"/>
</dbReference>
<dbReference type="PROSITE" id="PS51257">
    <property type="entry name" value="PROKAR_LIPOPROTEIN"/>
    <property type="match status" value="1"/>
</dbReference>
<reference evidence="6 7" key="1">
    <citation type="submission" date="2016-10" db="EMBL/GenBank/DDBJ databases">
        <authorList>
            <person name="Varghese N."/>
            <person name="Submissions S."/>
        </authorList>
    </citation>
    <scope>NUCLEOTIDE SEQUENCE [LARGE SCALE GENOMIC DNA]</scope>
    <source>
        <strain evidence="6 7">DSM 2260</strain>
    </source>
</reference>
<protein>
    <submittedName>
        <fullName evidence="5">NolF secretion protein</fullName>
    </submittedName>
    <submittedName>
        <fullName evidence="6">RND family efflux transporter, MFP subunit</fullName>
    </submittedName>
</protein>
<sequence>MKPNLKPSAVRVFAAAGMATAVLSLTACQKADASSAPPAKGLAQEVVPTVKVVSARTVRAAPSESVTGTLFPAQGLMVGFEVGGRLSVVRVKKGQGVKKGDVLAQLDPEIADAQVAQAEAAVAAAEAASTMAADVAARNEKLQQQGGVSEVAHRTASANAAQAQAQWMAAKAQLAQARASRRRHELRAPFDGTIIDAPEQTGATVAPGTPLFNLERLDTLLLKTTVSEALRSQLEPGAKVRVESVGARVSSDEAVVRTILPSADPATRRIPVELAVPNADGRFVAHTLARAVLSLGQAQDAQVLPGTALSALNGDHVWVVASGQVRRVDVRVLERREQGEVVVLASSPLDAVVDHPTPGLSQGARVSVK</sequence>
<evidence type="ECO:0000256" key="2">
    <source>
        <dbReference type="SAM" id="SignalP"/>
    </source>
</evidence>
<evidence type="ECO:0000256" key="1">
    <source>
        <dbReference type="ARBA" id="ARBA00009477"/>
    </source>
</evidence>
<dbReference type="Pfam" id="PF25917">
    <property type="entry name" value="BSH_RND"/>
    <property type="match status" value="1"/>
</dbReference>
<organism evidence="5 8">
    <name type="scientific">Myxococcus virescens</name>
    <dbReference type="NCBI Taxonomy" id="83456"/>
    <lineage>
        <taxon>Bacteria</taxon>
        <taxon>Pseudomonadati</taxon>
        <taxon>Myxococcota</taxon>
        <taxon>Myxococcia</taxon>
        <taxon>Myxococcales</taxon>
        <taxon>Cystobacterineae</taxon>
        <taxon>Myxococcaceae</taxon>
        <taxon>Myxococcus</taxon>
    </lineage>
</organism>
<dbReference type="Pfam" id="PF25954">
    <property type="entry name" value="Beta-barrel_RND_2"/>
    <property type="match status" value="1"/>
</dbReference>
<evidence type="ECO:0000259" key="3">
    <source>
        <dbReference type="Pfam" id="PF25917"/>
    </source>
</evidence>
<feature type="domain" description="CusB-like beta-barrel" evidence="4">
    <location>
        <begin position="222"/>
        <end position="293"/>
    </location>
</feature>
<dbReference type="EMBL" id="BJVY01000045">
    <property type="protein sequence ID" value="GEL74277.1"/>
    <property type="molecule type" value="Genomic_DNA"/>
</dbReference>
<dbReference type="InterPro" id="IPR058625">
    <property type="entry name" value="MdtA-like_BSH"/>
</dbReference>
<reference evidence="5 8" key="2">
    <citation type="submission" date="2019-07" db="EMBL/GenBank/DDBJ databases">
        <title>Whole genome shotgun sequence of Myxococcus virescens NBRC 100334.</title>
        <authorList>
            <person name="Hosoyama A."/>
            <person name="Uohara A."/>
            <person name="Ohji S."/>
            <person name="Ichikawa N."/>
        </authorList>
    </citation>
    <scope>NUCLEOTIDE SEQUENCE [LARGE SCALE GENOMIC DNA]</scope>
    <source>
        <strain evidence="5 8">NBRC 100334</strain>
    </source>
</reference>
<dbReference type="Gene3D" id="1.10.287.470">
    <property type="entry name" value="Helix hairpin bin"/>
    <property type="match status" value="1"/>
</dbReference>
<dbReference type="Gene3D" id="2.40.30.170">
    <property type="match status" value="1"/>
</dbReference>
<keyword evidence="2" id="KW-0732">Signal</keyword>
<comment type="caution">
    <text evidence="5">The sequence shown here is derived from an EMBL/GenBank/DDBJ whole genome shotgun (WGS) entry which is preliminary data.</text>
</comment>
<dbReference type="PANTHER" id="PTHR30469:SF15">
    <property type="entry name" value="HLYD FAMILY OF SECRETION PROTEINS"/>
    <property type="match status" value="1"/>
</dbReference>
<dbReference type="Proteomes" id="UP000198717">
    <property type="component" value="Unassembled WGS sequence"/>
</dbReference>
<comment type="similarity">
    <text evidence="1">Belongs to the membrane fusion protein (MFP) (TC 8.A.1) family.</text>
</comment>
<evidence type="ECO:0000313" key="6">
    <source>
        <dbReference type="EMBL" id="SDD46073.1"/>
    </source>
</evidence>
<accession>A0A511HL24</accession>
<evidence type="ECO:0000259" key="4">
    <source>
        <dbReference type="Pfam" id="PF25954"/>
    </source>
</evidence>
<dbReference type="Gene3D" id="2.40.420.20">
    <property type="match status" value="1"/>
</dbReference>
<dbReference type="RefSeq" id="WP_090486049.1">
    <property type="nucleotide sequence ID" value="NZ_BJVY01000045.1"/>
</dbReference>
<dbReference type="EMBL" id="FNAJ01000001">
    <property type="protein sequence ID" value="SDD46073.1"/>
    <property type="molecule type" value="Genomic_DNA"/>
</dbReference>
<dbReference type="GO" id="GO:1990281">
    <property type="term" value="C:efflux pump complex"/>
    <property type="evidence" value="ECO:0007669"/>
    <property type="project" value="TreeGrafter"/>
</dbReference>